<sequence length="312" mass="34772">MPIVELQHVRKAYDTKIAVEDLSFKIEPGSMFGLLGPNGSGKTSTIRMMIGITVPDSGMVSLFGQPFTRKSLNRIGYLPEERGLYKKMKAIDQLIFLAQLHGLDAVTASRRAHEWCERVDITPAIHKKTEELSKGMQQKIQFVAALLHEPELIIMDEPFSGLDPVNATVLQDILVELRNAGRTILFSTHRMDQVEKLCDNICLIHNSHLILSGSMREVKSQYPRNRVDVVFEGDNGFLNHPSIEDSRLYTGHAEIKLHSINGVPPDAQPLLADAVNRGTRIIRFEVKEPTLEEIFIEKVTASANNGGGKVNA</sequence>
<dbReference type="GO" id="GO:0005524">
    <property type="term" value="F:ATP binding"/>
    <property type="evidence" value="ECO:0007669"/>
    <property type="project" value="UniProtKB-KW"/>
</dbReference>
<feature type="domain" description="ABC transporter" evidence="4">
    <location>
        <begin position="4"/>
        <end position="231"/>
    </location>
</feature>
<dbReference type="InterPro" id="IPR003593">
    <property type="entry name" value="AAA+_ATPase"/>
</dbReference>
<evidence type="ECO:0000256" key="1">
    <source>
        <dbReference type="ARBA" id="ARBA00022448"/>
    </source>
</evidence>
<name>A0A916S2E2_9BACT</name>
<dbReference type="Pfam" id="PF13732">
    <property type="entry name" value="DrrA1-3_C"/>
    <property type="match status" value="1"/>
</dbReference>
<dbReference type="SMART" id="SM00382">
    <property type="entry name" value="AAA"/>
    <property type="match status" value="1"/>
</dbReference>
<dbReference type="InterPro" id="IPR025302">
    <property type="entry name" value="DrrA1/2-like_C"/>
</dbReference>
<proteinExistence type="predicted"/>
<evidence type="ECO:0000256" key="3">
    <source>
        <dbReference type="ARBA" id="ARBA00022840"/>
    </source>
</evidence>
<dbReference type="Proteomes" id="UP000648801">
    <property type="component" value="Unassembled WGS sequence"/>
</dbReference>
<evidence type="ECO:0000259" key="4">
    <source>
        <dbReference type="PROSITE" id="PS50893"/>
    </source>
</evidence>
<keyword evidence="6" id="KW-1185">Reference proteome</keyword>
<organism evidence="5 6">
    <name type="scientific">Edaphobacter acidisoli</name>
    <dbReference type="NCBI Taxonomy" id="2040573"/>
    <lineage>
        <taxon>Bacteria</taxon>
        <taxon>Pseudomonadati</taxon>
        <taxon>Acidobacteriota</taxon>
        <taxon>Terriglobia</taxon>
        <taxon>Terriglobales</taxon>
        <taxon>Acidobacteriaceae</taxon>
        <taxon>Edaphobacter</taxon>
    </lineage>
</organism>
<dbReference type="PANTHER" id="PTHR42711">
    <property type="entry name" value="ABC TRANSPORTER ATP-BINDING PROTEIN"/>
    <property type="match status" value="1"/>
</dbReference>
<protein>
    <submittedName>
        <fullName evidence="5">ABC transporter ATP-binding protein</fullName>
    </submittedName>
</protein>
<dbReference type="RefSeq" id="WP_188760537.1">
    <property type="nucleotide sequence ID" value="NZ_BMJB01000003.1"/>
</dbReference>
<dbReference type="PROSITE" id="PS50893">
    <property type="entry name" value="ABC_TRANSPORTER_2"/>
    <property type="match status" value="1"/>
</dbReference>
<dbReference type="InterPro" id="IPR050763">
    <property type="entry name" value="ABC_transporter_ATP-binding"/>
</dbReference>
<accession>A0A916S2E2</accession>
<dbReference type="EMBL" id="BMJB01000003">
    <property type="protein sequence ID" value="GGA78362.1"/>
    <property type="molecule type" value="Genomic_DNA"/>
</dbReference>
<dbReference type="InterPro" id="IPR003439">
    <property type="entry name" value="ABC_transporter-like_ATP-bd"/>
</dbReference>
<dbReference type="SUPFAM" id="SSF52540">
    <property type="entry name" value="P-loop containing nucleoside triphosphate hydrolases"/>
    <property type="match status" value="1"/>
</dbReference>
<reference evidence="5" key="2">
    <citation type="submission" date="2020-09" db="EMBL/GenBank/DDBJ databases">
        <authorList>
            <person name="Sun Q."/>
            <person name="Zhou Y."/>
        </authorList>
    </citation>
    <scope>NUCLEOTIDE SEQUENCE</scope>
    <source>
        <strain evidence="5">CGMCC 1.15447</strain>
    </source>
</reference>
<dbReference type="Gene3D" id="3.40.50.300">
    <property type="entry name" value="P-loop containing nucleotide triphosphate hydrolases"/>
    <property type="match status" value="1"/>
</dbReference>
<evidence type="ECO:0000256" key="2">
    <source>
        <dbReference type="ARBA" id="ARBA00022741"/>
    </source>
</evidence>
<dbReference type="PROSITE" id="PS00211">
    <property type="entry name" value="ABC_TRANSPORTER_1"/>
    <property type="match status" value="1"/>
</dbReference>
<dbReference type="Pfam" id="PF00005">
    <property type="entry name" value="ABC_tran"/>
    <property type="match status" value="1"/>
</dbReference>
<dbReference type="InterPro" id="IPR027417">
    <property type="entry name" value="P-loop_NTPase"/>
</dbReference>
<reference evidence="5" key="1">
    <citation type="journal article" date="2014" name="Int. J. Syst. Evol. Microbiol.">
        <title>Complete genome sequence of Corynebacterium casei LMG S-19264T (=DSM 44701T), isolated from a smear-ripened cheese.</title>
        <authorList>
            <consortium name="US DOE Joint Genome Institute (JGI-PGF)"/>
            <person name="Walter F."/>
            <person name="Albersmeier A."/>
            <person name="Kalinowski J."/>
            <person name="Ruckert C."/>
        </authorList>
    </citation>
    <scope>NUCLEOTIDE SEQUENCE</scope>
    <source>
        <strain evidence="5">CGMCC 1.15447</strain>
    </source>
</reference>
<dbReference type="GO" id="GO:0016887">
    <property type="term" value="F:ATP hydrolysis activity"/>
    <property type="evidence" value="ECO:0007669"/>
    <property type="project" value="InterPro"/>
</dbReference>
<keyword evidence="1" id="KW-0813">Transport</keyword>
<gene>
    <name evidence="5" type="ORF">GCM10011507_31990</name>
</gene>
<keyword evidence="3 5" id="KW-0067">ATP-binding</keyword>
<dbReference type="PANTHER" id="PTHR42711:SF13">
    <property type="entry name" value="ABC TRANSPORTER, ATP-BINDING PROTEIN"/>
    <property type="match status" value="1"/>
</dbReference>
<comment type="caution">
    <text evidence="5">The sequence shown here is derived from an EMBL/GenBank/DDBJ whole genome shotgun (WGS) entry which is preliminary data.</text>
</comment>
<dbReference type="InterPro" id="IPR017871">
    <property type="entry name" value="ABC_transporter-like_CS"/>
</dbReference>
<keyword evidence="2" id="KW-0547">Nucleotide-binding</keyword>
<dbReference type="AlphaFoldDB" id="A0A916S2E2"/>
<evidence type="ECO:0000313" key="5">
    <source>
        <dbReference type="EMBL" id="GGA78362.1"/>
    </source>
</evidence>
<evidence type="ECO:0000313" key="6">
    <source>
        <dbReference type="Proteomes" id="UP000648801"/>
    </source>
</evidence>